<feature type="compositionally biased region" description="Low complexity" evidence="4">
    <location>
        <begin position="126"/>
        <end position="143"/>
    </location>
</feature>
<feature type="compositionally biased region" description="Low complexity" evidence="4">
    <location>
        <begin position="96"/>
        <end position="108"/>
    </location>
</feature>
<keyword evidence="2" id="KW-0863">Zinc-finger</keyword>
<feature type="compositionally biased region" description="Low complexity" evidence="4">
    <location>
        <begin position="366"/>
        <end position="384"/>
    </location>
</feature>
<feature type="compositionally biased region" description="Gly residues" evidence="4">
    <location>
        <begin position="432"/>
        <end position="448"/>
    </location>
</feature>
<feature type="region of interest" description="Disordered" evidence="4">
    <location>
        <begin position="425"/>
        <end position="454"/>
    </location>
</feature>
<feature type="compositionally biased region" description="Basic and acidic residues" evidence="4">
    <location>
        <begin position="171"/>
        <end position="188"/>
    </location>
</feature>
<feature type="region of interest" description="Disordered" evidence="4">
    <location>
        <begin position="366"/>
        <end position="386"/>
    </location>
</feature>
<dbReference type="Pfam" id="PF03110">
    <property type="entry name" value="SBP"/>
    <property type="match status" value="1"/>
</dbReference>
<dbReference type="PROSITE" id="PS51141">
    <property type="entry name" value="ZF_SBP"/>
    <property type="match status" value="1"/>
</dbReference>
<keyword evidence="3" id="KW-0862">Zinc</keyword>
<dbReference type="Gene3D" id="4.10.1100.10">
    <property type="entry name" value="Transcription factor, SBP-box domain"/>
    <property type="match status" value="1"/>
</dbReference>
<dbReference type="GO" id="GO:0005634">
    <property type="term" value="C:nucleus"/>
    <property type="evidence" value="ECO:0007669"/>
    <property type="project" value="InterPro"/>
</dbReference>
<evidence type="ECO:0000256" key="2">
    <source>
        <dbReference type="ARBA" id="ARBA00022771"/>
    </source>
</evidence>
<evidence type="ECO:0000313" key="6">
    <source>
        <dbReference type="EMBL" id="PSC74766.1"/>
    </source>
</evidence>
<evidence type="ECO:0000256" key="1">
    <source>
        <dbReference type="ARBA" id="ARBA00022723"/>
    </source>
</evidence>
<dbReference type="Proteomes" id="UP000239649">
    <property type="component" value="Unassembled WGS sequence"/>
</dbReference>
<gene>
    <name evidence="6" type="ORF">C2E20_2428</name>
</gene>
<dbReference type="GO" id="GO:0008270">
    <property type="term" value="F:zinc ion binding"/>
    <property type="evidence" value="ECO:0007669"/>
    <property type="project" value="UniProtKB-KW"/>
</dbReference>
<dbReference type="InterPro" id="IPR004333">
    <property type="entry name" value="SBP_dom"/>
</dbReference>
<name>A0A2P6VKY3_9CHLO</name>
<protein>
    <submittedName>
        <fullName evidence="6">Squamosa promoter-binding 16</fullName>
    </submittedName>
</protein>
<keyword evidence="7" id="KW-1185">Reference proteome</keyword>
<feature type="region of interest" description="Disordered" evidence="4">
    <location>
        <begin position="78"/>
        <end position="237"/>
    </location>
</feature>
<dbReference type="InterPro" id="IPR044817">
    <property type="entry name" value="SBP-like"/>
</dbReference>
<organism evidence="6 7">
    <name type="scientific">Micractinium conductrix</name>
    <dbReference type="NCBI Taxonomy" id="554055"/>
    <lineage>
        <taxon>Eukaryota</taxon>
        <taxon>Viridiplantae</taxon>
        <taxon>Chlorophyta</taxon>
        <taxon>core chlorophytes</taxon>
        <taxon>Trebouxiophyceae</taxon>
        <taxon>Chlorellales</taxon>
        <taxon>Chlorellaceae</taxon>
        <taxon>Chlorella clade</taxon>
        <taxon>Micractinium</taxon>
    </lineage>
</organism>
<evidence type="ECO:0000256" key="4">
    <source>
        <dbReference type="SAM" id="MobiDB-lite"/>
    </source>
</evidence>
<dbReference type="EMBL" id="LHPF02000004">
    <property type="protein sequence ID" value="PSC74766.1"/>
    <property type="molecule type" value="Genomic_DNA"/>
</dbReference>
<proteinExistence type="predicted"/>
<sequence length="553" mass="57171">MATEGTPLQGGRTAPSCRVPNCTEPLKATYNQRHRICPVHYKAPTFDYHGEDWRFCQQCAKPHPLTEFEDSRRSCRASLQKHKKRRQAPEARQREAAAAAAAVASPDGGEAEGEEEGGAPAPAPAPEQSMPAAEQAQQAQQAGNFSVKWPQLPRQVRAEEGGGGGKRRRRLERDNGEGGEGEESKIEAELPTWPFAPEQRVGGPQAGQWLEPLPPPAGAAPPPGAPPPVPLGQPTNSQHLTSAAMLLELSFTVAALEKRVDQLERQLAEHTQQPQHLRLPRGLPTGGGSVFSSALQQQQQQQQQAPPQPEASSEELRSALERLAQELGLLPQAEQPAAPAAARLAVGGGTQPTALLQADQWPRPAAAAGLHLPPPQQQQQHPTASAKMPFRRPVIMAPMSTPAPDVEALADAAVAAAAAVTARRHAAAPSRSGGGSGSMHDSGGGQPVGGDPARITNPLVAALLGGGRRAAPHPAPASRTPTPPVAGGGAAGGAVPSAAEAAAAAAGDAVMAQAAALMLDGLQGGGGSGPQALASLLLLNSNLSPSWQLPVRH</sequence>
<dbReference type="PANTHER" id="PTHR31251:SF169">
    <property type="entry name" value="SQUAMOSA PROMOTER-BINDING-LIKE PROTEIN 8"/>
    <property type="match status" value="1"/>
</dbReference>
<comment type="caution">
    <text evidence="6">The sequence shown here is derived from an EMBL/GenBank/DDBJ whole genome shotgun (WGS) entry which is preliminary data.</text>
</comment>
<evidence type="ECO:0000256" key="3">
    <source>
        <dbReference type="ARBA" id="ARBA00022833"/>
    </source>
</evidence>
<reference evidence="6 7" key="1">
    <citation type="journal article" date="2018" name="Plant J.">
        <title>Genome sequences of Chlorella sorokiniana UTEX 1602 and Micractinium conductrix SAG 241.80: implications to maltose excretion by a green alga.</title>
        <authorList>
            <person name="Arriola M.B."/>
            <person name="Velmurugan N."/>
            <person name="Zhang Y."/>
            <person name="Plunkett M.H."/>
            <person name="Hondzo H."/>
            <person name="Barney B.M."/>
        </authorList>
    </citation>
    <scope>NUCLEOTIDE SEQUENCE [LARGE SCALE GENOMIC DNA]</scope>
    <source>
        <strain evidence="6 7">SAG 241.80</strain>
    </source>
</reference>
<feature type="region of interest" description="Disordered" evidence="4">
    <location>
        <begin position="267"/>
        <end position="315"/>
    </location>
</feature>
<evidence type="ECO:0000313" key="7">
    <source>
        <dbReference type="Proteomes" id="UP000239649"/>
    </source>
</evidence>
<dbReference type="AlphaFoldDB" id="A0A2P6VKY3"/>
<dbReference type="InterPro" id="IPR036893">
    <property type="entry name" value="SBP_sf"/>
</dbReference>
<dbReference type="SUPFAM" id="SSF103612">
    <property type="entry name" value="SBT domain"/>
    <property type="match status" value="1"/>
</dbReference>
<accession>A0A2P6VKY3</accession>
<feature type="compositionally biased region" description="Pro residues" evidence="4">
    <location>
        <begin position="212"/>
        <end position="231"/>
    </location>
</feature>
<dbReference type="OrthoDB" id="514967at2759"/>
<dbReference type="GO" id="GO:0003677">
    <property type="term" value="F:DNA binding"/>
    <property type="evidence" value="ECO:0007669"/>
    <property type="project" value="InterPro"/>
</dbReference>
<feature type="region of interest" description="Disordered" evidence="4">
    <location>
        <begin position="467"/>
        <end position="494"/>
    </location>
</feature>
<evidence type="ECO:0000259" key="5">
    <source>
        <dbReference type="PROSITE" id="PS51141"/>
    </source>
</evidence>
<keyword evidence="1" id="KW-0479">Metal-binding</keyword>
<dbReference type="PANTHER" id="PTHR31251">
    <property type="entry name" value="SQUAMOSA PROMOTER-BINDING-LIKE PROTEIN 4"/>
    <property type="match status" value="1"/>
</dbReference>
<feature type="domain" description="SBP-type" evidence="5">
    <location>
        <begin position="14"/>
        <end position="89"/>
    </location>
</feature>
<feature type="compositionally biased region" description="Low complexity" evidence="4">
    <location>
        <begin position="293"/>
        <end position="305"/>
    </location>
</feature>